<evidence type="ECO:0000256" key="4">
    <source>
        <dbReference type="RuleBase" id="RU361169"/>
    </source>
</evidence>
<organism evidence="6 7">
    <name type="scientific">Musa troglodytarum</name>
    <name type="common">fe'i banana</name>
    <dbReference type="NCBI Taxonomy" id="320322"/>
    <lineage>
        <taxon>Eukaryota</taxon>
        <taxon>Viridiplantae</taxon>
        <taxon>Streptophyta</taxon>
        <taxon>Embryophyta</taxon>
        <taxon>Tracheophyta</taxon>
        <taxon>Spermatophyta</taxon>
        <taxon>Magnoliopsida</taxon>
        <taxon>Liliopsida</taxon>
        <taxon>Zingiberales</taxon>
        <taxon>Musaceae</taxon>
        <taxon>Musa</taxon>
    </lineage>
</organism>
<proteinExistence type="inferred from homology"/>
<evidence type="ECO:0000256" key="3">
    <source>
        <dbReference type="ARBA" id="ARBA00023295"/>
    </source>
</evidence>
<accession>A0A9E7EX81</accession>
<keyword evidence="5" id="KW-0472">Membrane</keyword>
<dbReference type="Pfam" id="PF00295">
    <property type="entry name" value="Glyco_hydro_28"/>
    <property type="match status" value="1"/>
</dbReference>
<dbReference type="Proteomes" id="UP001055439">
    <property type="component" value="Chromosome 10"/>
</dbReference>
<dbReference type="AlphaFoldDB" id="A0A9E7EX81"/>
<protein>
    <submittedName>
        <fullName evidence="6">Glycosyl hydrolases family 28</fullName>
    </submittedName>
</protein>
<dbReference type="InterPro" id="IPR000743">
    <property type="entry name" value="Glyco_hydro_28"/>
</dbReference>
<dbReference type="Gene3D" id="2.160.20.10">
    <property type="entry name" value="Single-stranded right-handed beta-helix, Pectin lyase-like"/>
    <property type="match status" value="1"/>
</dbReference>
<evidence type="ECO:0000313" key="6">
    <source>
        <dbReference type="EMBL" id="URD83652.1"/>
    </source>
</evidence>
<gene>
    <name evidence="6" type="ORF">MUK42_24215</name>
</gene>
<dbReference type="EMBL" id="CP097503">
    <property type="protein sequence ID" value="URD83652.1"/>
    <property type="molecule type" value="Genomic_DNA"/>
</dbReference>
<dbReference type="PANTHER" id="PTHR31339">
    <property type="entry name" value="PECTIN LYASE-RELATED"/>
    <property type="match status" value="1"/>
</dbReference>
<dbReference type="GO" id="GO:0005975">
    <property type="term" value="P:carbohydrate metabolic process"/>
    <property type="evidence" value="ECO:0007669"/>
    <property type="project" value="InterPro"/>
</dbReference>
<keyword evidence="5" id="KW-1133">Transmembrane helix</keyword>
<evidence type="ECO:0000256" key="1">
    <source>
        <dbReference type="ARBA" id="ARBA00008834"/>
    </source>
</evidence>
<dbReference type="InterPro" id="IPR012334">
    <property type="entry name" value="Pectin_lyas_fold"/>
</dbReference>
<reference evidence="6" key="1">
    <citation type="submission" date="2022-05" db="EMBL/GenBank/DDBJ databases">
        <title>The Musa troglodytarum L. genome provides insights into the mechanism of non-climacteric behaviour and enrichment of carotenoids.</title>
        <authorList>
            <person name="Wang J."/>
        </authorList>
    </citation>
    <scope>NUCLEOTIDE SEQUENCE</scope>
    <source>
        <tissue evidence="6">Leaf</tissue>
    </source>
</reference>
<evidence type="ECO:0000313" key="7">
    <source>
        <dbReference type="Proteomes" id="UP001055439"/>
    </source>
</evidence>
<keyword evidence="2 4" id="KW-0378">Hydrolase</keyword>
<dbReference type="SUPFAM" id="SSF51126">
    <property type="entry name" value="Pectin lyase-like"/>
    <property type="match status" value="1"/>
</dbReference>
<dbReference type="InterPro" id="IPR011050">
    <property type="entry name" value="Pectin_lyase_fold/virulence"/>
</dbReference>
<dbReference type="PANTHER" id="PTHR31339:SF5">
    <property type="entry name" value="HYDROLASE FAMILY 28 PROTEIN, PUTATIVE, EXPRESSED-RELATED"/>
    <property type="match status" value="1"/>
</dbReference>
<keyword evidence="5" id="KW-0812">Transmembrane</keyword>
<evidence type="ECO:0000256" key="2">
    <source>
        <dbReference type="ARBA" id="ARBA00022801"/>
    </source>
</evidence>
<comment type="similarity">
    <text evidence="1 4">Belongs to the glycosyl hydrolase 28 family.</text>
</comment>
<dbReference type="GO" id="GO:0004650">
    <property type="term" value="F:polygalacturonase activity"/>
    <property type="evidence" value="ECO:0007669"/>
    <property type="project" value="InterPro"/>
</dbReference>
<keyword evidence="7" id="KW-1185">Reference proteome</keyword>
<name>A0A9E7EX81_9LILI</name>
<dbReference type="InterPro" id="IPR051801">
    <property type="entry name" value="GH28_Enzymes"/>
</dbReference>
<evidence type="ECO:0000256" key="5">
    <source>
        <dbReference type="SAM" id="Phobius"/>
    </source>
</evidence>
<sequence length="526" mass="57544">MIRRQIFIRRLFCFLSWCNLNVLFLFLYFFLFFFRLNCLSIQGKNLEGDLRNPTQRPPSAPHWLSSPDDHMYSREKPAEVVLLLLAIAVVVEGNGRGDGYCNHKRGPTPRPHSVTITEFGAVGDGVTSNTLAFQNAVFYLRSFADKGGAQLYVPKGRWLTGSFNLTSHLTLFLDKDAVIIGSQDASHWPIVEPLPSYGQGIDLPGPRHCSLINGYNLTDIVITGDNGTIDGQGSVWWEWFHSHTLNYSRPHLLELVSSSDIVISNLSFLNPPAWSIHPVYSSNVEIQNIKIHCSSGSSYTNGIVPDSCSKFCIQDCSISVGHDAIALKSGWDNYGISFNRPSSNIHINNVRLQTSLGSALAFGSEMSGGISDIQVGQLYIHDSFTGIKFKTTRGRGGYIEDIIISDVEMENVHEAFQITGHCGAHPGDQYDPDALPMIKQITIKDVVGTNISIAGSLSGMDHGPFSAICLANISLSVTSGASNSWICSNVSGFSESVVPQPCSDLSSNSSLSCFSLESFNALVDFQ</sequence>
<keyword evidence="3 4" id="KW-0326">Glycosidase</keyword>
<dbReference type="OrthoDB" id="187139at2759"/>
<feature type="transmembrane region" description="Helical" evidence="5">
    <location>
        <begin position="12"/>
        <end position="34"/>
    </location>
</feature>